<name>A0A6M7THY8_9HYPH</name>
<dbReference type="Pfam" id="PF08906">
    <property type="entry name" value="T6SS_Tdi1_C"/>
    <property type="match status" value="1"/>
</dbReference>
<dbReference type="AlphaFoldDB" id="A0A6M7THY8"/>
<sequence>MAEAPMTIRWREIAFQLEPDIAQAAARAWSWLLPEPWTPLVCSMVGGMFVERPNNAVHCLDTATGLAEQVANSRRDFEEMSRTAPDLVDEWFLPPLVERLHAAGKKPTLGECYGFTILPAFAEGKFDVENMFVVPVREQFVGMADIHRRLSELSDGSRVRLKVVD</sequence>
<keyword evidence="3" id="KW-1185">Reference proteome</keyword>
<protein>
    <submittedName>
        <fullName evidence="2">DUF1851 domain-containing protein</fullName>
    </submittedName>
</protein>
<comment type="caution">
    <text evidence="2">The sequence shown here is derived from an EMBL/GenBank/DDBJ whole genome shotgun (WGS) entry which is preliminary data.</text>
</comment>
<feature type="domain" description="T6SS immunity protein Tdi1 C-terminal" evidence="1">
    <location>
        <begin position="72"/>
        <end position="139"/>
    </location>
</feature>
<dbReference type="EMBL" id="QZXA01000002">
    <property type="protein sequence ID" value="RJT36986.1"/>
    <property type="molecule type" value="Genomic_DNA"/>
</dbReference>
<dbReference type="Proteomes" id="UP000275530">
    <property type="component" value="Unassembled WGS sequence"/>
</dbReference>
<proteinExistence type="predicted"/>
<reference evidence="2 3" key="1">
    <citation type="submission" date="2018-09" db="EMBL/GenBank/DDBJ databases">
        <title>Mesorhizobium carmichaelinearum sp. nov. isolated from Carmichaelinea spp. root nodules in New Zealand.</title>
        <authorList>
            <person name="De Meyer S.E."/>
        </authorList>
    </citation>
    <scope>NUCLEOTIDE SEQUENCE [LARGE SCALE GENOMIC DNA]</scope>
    <source>
        <strain evidence="2 3">LMG 28313</strain>
    </source>
</reference>
<organism evidence="2 3">
    <name type="scientific">Mesorhizobium jarvisii</name>
    <dbReference type="NCBI Taxonomy" id="1777867"/>
    <lineage>
        <taxon>Bacteria</taxon>
        <taxon>Pseudomonadati</taxon>
        <taxon>Pseudomonadota</taxon>
        <taxon>Alphaproteobacteria</taxon>
        <taxon>Hyphomicrobiales</taxon>
        <taxon>Phyllobacteriaceae</taxon>
        <taxon>Mesorhizobium</taxon>
    </lineage>
</organism>
<evidence type="ECO:0000313" key="3">
    <source>
        <dbReference type="Proteomes" id="UP000275530"/>
    </source>
</evidence>
<evidence type="ECO:0000313" key="2">
    <source>
        <dbReference type="EMBL" id="RJT36986.1"/>
    </source>
</evidence>
<dbReference type="InterPro" id="IPR015002">
    <property type="entry name" value="T6SS_Tdi1_C"/>
</dbReference>
<accession>A0A6M7THY8</accession>
<gene>
    <name evidence="2" type="ORF">D3242_06625</name>
</gene>
<evidence type="ECO:0000259" key="1">
    <source>
        <dbReference type="Pfam" id="PF08906"/>
    </source>
</evidence>